<dbReference type="Pfam" id="PF14903">
    <property type="entry name" value="WG_beta_rep"/>
    <property type="match status" value="6"/>
</dbReference>
<proteinExistence type="predicted"/>
<dbReference type="EMBL" id="CP090978">
    <property type="protein sequence ID" value="UJF32753.1"/>
    <property type="molecule type" value="Genomic_DNA"/>
</dbReference>
<reference evidence="3 4" key="1">
    <citation type="journal article" date="2024" name="Int. J. Syst. Evol. Microbiol.">
        <title>Paenibacillus hexagrammi sp. nov., a novel bacterium isolated from the gut content of Hexagrammos agrammus.</title>
        <authorList>
            <person name="Jung H.K."/>
            <person name="Kim D.G."/>
            <person name="Zin H."/>
            <person name="Park J."/>
            <person name="Jung H."/>
            <person name="Kim Y.O."/>
            <person name="Kong H.J."/>
            <person name="Kim J.W."/>
            <person name="Kim Y.S."/>
        </authorList>
    </citation>
    <scope>NUCLEOTIDE SEQUENCE [LARGE SCALE GENOMIC DNA]</scope>
    <source>
        <strain evidence="3 4">YPD9-1</strain>
    </source>
</reference>
<keyword evidence="1" id="KW-0732">Signal</keyword>
<dbReference type="PANTHER" id="PTHR37841:SF1">
    <property type="entry name" value="DUF3298 DOMAIN-CONTAINING PROTEIN"/>
    <property type="match status" value="1"/>
</dbReference>
<organism evidence="3 4">
    <name type="scientific">Paenibacillus hexagrammi</name>
    <dbReference type="NCBI Taxonomy" id="2908839"/>
    <lineage>
        <taxon>Bacteria</taxon>
        <taxon>Bacillati</taxon>
        <taxon>Bacillota</taxon>
        <taxon>Bacilli</taxon>
        <taxon>Bacillales</taxon>
        <taxon>Paenibacillaceae</taxon>
        <taxon>Paenibacillus</taxon>
    </lineage>
</organism>
<feature type="domain" description="DUF3298" evidence="2">
    <location>
        <begin position="532"/>
        <end position="610"/>
    </location>
</feature>
<dbReference type="InterPro" id="IPR021729">
    <property type="entry name" value="DUF3298"/>
</dbReference>
<dbReference type="Gene3D" id="3.30.565.40">
    <property type="entry name" value="Fervidobacterium nodosum Rt17-B1 like"/>
    <property type="match status" value="1"/>
</dbReference>
<dbReference type="InterPro" id="IPR037126">
    <property type="entry name" value="PdaC/RsiV-like_sf"/>
</dbReference>
<dbReference type="Gene3D" id="3.90.640.20">
    <property type="entry name" value="Heat-shock cognate protein, ATPase"/>
    <property type="match status" value="1"/>
</dbReference>
<dbReference type="RefSeq" id="WP_235119096.1">
    <property type="nucleotide sequence ID" value="NZ_CP090978.1"/>
</dbReference>
<evidence type="ECO:0000313" key="4">
    <source>
        <dbReference type="Proteomes" id="UP001649230"/>
    </source>
</evidence>
<dbReference type="Proteomes" id="UP001649230">
    <property type="component" value="Chromosome"/>
</dbReference>
<protein>
    <submittedName>
        <fullName evidence="3">WG repeat-containing protein</fullName>
    </submittedName>
</protein>
<dbReference type="Pfam" id="PF11738">
    <property type="entry name" value="DUF3298"/>
    <property type="match status" value="1"/>
</dbReference>
<evidence type="ECO:0000313" key="3">
    <source>
        <dbReference type="EMBL" id="UJF32753.1"/>
    </source>
</evidence>
<feature type="chain" id="PRO_5047429206" evidence="1">
    <location>
        <begin position="28"/>
        <end position="628"/>
    </location>
</feature>
<sequence length="628" mass="69991">MKGIRSKGRTHIALGAAMLLLLPICLAAEPLAAQENGAPDAAANVQTSATPEQPIEDLYPYYSMAKGKKWGYLNREGKTIIEPQFDSAESFQEQGVAVVGVEDSSDGYFESKYGLIDRSGSFVVPAEYEYIQEFGSGFAAEDFEHHSLILDGHGNKVNEMAGDLGSLSEGLATFYKDEKYGYVDGSGSIIVSPQYESANDFKNGKAVVKTQDGQYSIINTKGETLRSYEAEYMGDSFSYGLSEVKKSDDSLWGYLGENGNMMIPETYEIAEPFQEGRAVVKLKSFGAETGLINTKGEYVLEPHYAIIQYVGESMWAVARKDRYFPDGESKDDLYKFALFNKDGKQITDYLYDDVASFKDGYSVVSQGLTSFFIDKTGQKAQSLPIIQGTGTIQRDKGLISANVDNRLQYIDMDGNVIWKAEYLKDLGNGIVLKEAKERPHRNTLIYYPVIEGIQDKQVSEKINAELMPSDATISSEDQSASYDEDFTVHMFKKDLLVVGANGYYYPFGAAHGMPSQVYKHVNIRNGSIYKLADLFKQDSGYLSRISDLIREQLKDHAEEKGVFPQAAEDLPDITDSQGFYLDSDVLNIYYNPYDIGPYAAGFITFQIPLSDLDTYIDKQGEFWKSFHE</sequence>
<keyword evidence="4" id="KW-1185">Reference proteome</keyword>
<feature type="signal peptide" evidence="1">
    <location>
        <begin position="1"/>
        <end position="27"/>
    </location>
</feature>
<dbReference type="InterPro" id="IPR032774">
    <property type="entry name" value="WG_beta_rep"/>
</dbReference>
<name>A0ABY3SFG1_9BACL</name>
<evidence type="ECO:0000256" key="1">
    <source>
        <dbReference type="SAM" id="SignalP"/>
    </source>
</evidence>
<accession>A0ABY3SFG1</accession>
<evidence type="ECO:0000259" key="2">
    <source>
        <dbReference type="Pfam" id="PF11738"/>
    </source>
</evidence>
<gene>
    <name evidence="3" type="ORF">L0M14_24590</name>
</gene>
<dbReference type="PANTHER" id="PTHR37841">
    <property type="entry name" value="GLR2918 PROTEIN"/>
    <property type="match status" value="1"/>
</dbReference>